<dbReference type="AlphaFoldDB" id="A0A0F9ETG8"/>
<gene>
    <name evidence="1" type="ORF">LCGC14_2113600</name>
</gene>
<name>A0A0F9ETG8_9ZZZZ</name>
<proteinExistence type="predicted"/>
<dbReference type="EMBL" id="LAZR01026170">
    <property type="protein sequence ID" value="KKL69576.1"/>
    <property type="molecule type" value="Genomic_DNA"/>
</dbReference>
<accession>A0A0F9ETG8</accession>
<organism evidence="1">
    <name type="scientific">marine sediment metagenome</name>
    <dbReference type="NCBI Taxonomy" id="412755"/>
    <lineage>
        <taxon>unclassified sequences</taxon>
        <taxon>metagenomes</taxon>
        <taxon>ecological metagenomes</taxon>
    </lineage>
</organism>
<feature type="non-terminal residue" evidence="1">
    <location>
        <position position="65"/>
    </location>
</feature>
<evidence type="ECO:0000313" key="1">
    <source>
        <dbReference type="EMBL" id="KKL69576.1"/>
    </source>
</evidence>
<comment type="caution">
    <text evidence="1">The sequence shown here is derived from an EMBL/GenBank/DDBJ whole genome shotgun (WGS) entry which is preliminary data.</text>
</comment>
<sequence>MTDKLSERPFHELNEVAKYAEHIRWIVDHYPLPKKADDKLRLTADVLDAESKVFEALEQRVEVLR</sequence>
<protein>
    <submittedName>
        <fullName evidence="1">Uncharacterized protein</fullName>
    </submittedName>
</protein>
<reference evidence="1" key="1">
    <citation type="journal article" date="2015" name="Nature">
        <title>Complex archaea that bridge the gap between prokaryotes and eukaryotes.</title>
        <authorList>
            <person name="Spang A."/>
            <person name="Saw J.H."/>
            <person name="Jorgensen S.L."/>
            <person name="Zaremba-Niedzwiedzka K."/>
            <person name="Martijn J."/>
            <person name="Lind A.E."/>
            <person name="van Eijk R."/>
            <person name="Schleper C."/>
            <person name="Guy L."/>
            <person name="Ettema T.J."/>
        </authorList>
    </citation>
    <scope>NUCLEOTIDE SEQUENCE</scope>
</reference>